<dbReference type="GO" id="GO:0016491">
    <property type="term" value="F:oxidoreductase activity"/>
    <property type="evidence" value="ECO:0007669"/>
    <property type="project" value="UniProtKB-KW"/>
</dbReference>
<dbReference type="Proteomes" id="UP000886520">
    <property type="component" value="Chromosome 5"/>
</dbReference>
<dbReference type="PANTHER" id="PTHR24320">
    <property type="entry name" value="RETINOL DEHYDROGENASE"/>
    <property type="match status" value="1"/>
</dbReference>
<dbReference type="PANTHER" id="PTHR24320:SF227">
    <property type="entry name" value="RETINOL DEHYDROGENASE 11"/>
    <property type="match status" value="1"/>
</dbReference>
<protein>
    <submittedName>
        <fullName evidence="3">Uncharacterized protein</fullName>
    </submittedName>
</protein>
<dbReference type="OrthoDB" id="191139at2759"/>
<dbReference type="InterPro" id="IPR036291">
    <property type="entry name" value="NAD(P)-bd_dom_sf"/>
</dbReference>
<dbReference type="InterPro" id="IPR002347">
    <property type="entry name" value="SDR_fam"/>
</dbReference>
<evidence type="ECO:0000256" key="1">
    <source>
        <dbReference type="ARBA" id="ARBA00006484"/>
    </source>
</evidence>
<name>A0A9D4V604_ADICA</name>
<dbReference type="Pfam" id="PF00106">
    <property type="entry name" value="adh_short"/>
    <property type="match status" value="1"/>
</dbReference>
<dbReference type="EMBL" id="JABFUD020000005">
    <property type="protein sequence ID" value="KAI5079557.1"/>
    <property type="molecule type" value="Genomic_DNA"/>
</dbReference>
<organism evidence="3 4">
    <name type="scientific">Adiantum capillus-veneris</name>
    <name type="common">Maidenhair fern</name>
    <dbReference type="NCBI Taxonomy" id="13818"/>
    <lineage>
        <taxon>Eukaryota</taxon>
        <taxon>Viridiplantae</taxon>
        <taxon>Streptophyta</taxon>
        <taxon>Embryophyta</taxon>
        <taxon>Tracheophyta</taxon>
        <taxon>Polypodiopsida</taxon>
        <taxon>Polypodiidae</taxon>
        <taxon>Polypodiales</taxon>
        <taxon>Pteridineae</taxon>
        <taxon>Pteridaceae</taxon>
        <taxon>Vittarioideae</taxon>
        <taxon>Adiantum</taxon>
    </lineage>
</organism>
<accession>A0A9D4V604</accession>
<dbReference type="CDD" id="cd05327">
    <property type="entry name" value="retinol-DH_like_SDR_c_like"/>
    <property type="match status" value="1"/>
</dbReference>
<dbReference type="PRINTS" id="PR00081">
    <property type="entry name" value="GDHRDH"/>
</dbReference>
<keyword evidence="2" id="KW-0560">Oxidoreductase</keyword>
<comment type="similarity">
    <text evidence="1">Belongs to the short-chain dehydrogenases/reductases (SDR) family.</text>
</comment>
<dbReference type="SUPFAM" id="SSF51735">
    <property type="entry name" value="NAD(P)-binding Rossmann-fold domains"/>
    <property type="match status" value="1"/>
</dbReference>
<proteinExistence type="inferred from homology"/>
<dbReference type="Gene3D" id="3.40.50.720">
    <property type="entry name" value="NAD(P)-binding Rossmann-like Domain"/>
    <property type="match status" value="1"/>
</dbReference>
<keyword evidence="4" id="KW-1185">Reference proteome</keyword>
<evidence type="ECO:0000313" key="3">
    <source>
        <dbReference type="EMBL" id="KAI5079557.1"/>
    </source>
</evidence>
<dbReference type="AlphaFoldDB" id="A0A9D4V604"/>
<reference evidence="3 4" key="1">
    <citation type="submission" date="2021-01" db="EMBL/GenBank/DDBJ databases">
        <title>Adiantum capillus-veneris genome.</title>
        <authorList>
            <person name="Fang Y."/>
            <person name="Liao Q."/>
        </authorList>
    </citation>
    <scope>NUCLEOTIDE SEQUENCE [LARGE SCALE GENOMIC DNA]</scope>
    <source>
        <strain evidence="3">H3</strain>
        <tissue evidence="3">Leaf</tissue>
    </source>
</reference>
<comment type="caution">
    <text evidence="3">The sequence shown here is derived from an EMBL/GenBank/DDBJ whole genome shotgun (WGS) entry which is preliminary data.</text>
</comment>
<evidence type="ECO:0000313" key="4">
    <source>
        <dbReference type="Proteomes" id="UP000886520"/>
    </source>
</evidence>
<sequence>MSSNAPPLWSTRFFWNLKGVEVKRRKVAVRSSSAAQKEVTSQNLQSHVIITGGNCGIGKATAVDLAKQGMHVTLACRSKERGDKACLEVSQMSGNPNVRTMMCDLASFDSIHKFVEEYRREGLPLHVLVNNAGIMACPQSYTKDGFEMQFGVNHLGHFLLTRLLLSTLAESASLGLNSRVVVLASMGERFGSIDFDDLNFKGSRGYNAWVAYGQSKLANCLFSLELSKRCKAANIRVSSNSMHPGIVDTELIRYSFPQAMAENVMFPGFRRIFTKFLGLKTPEEGASTAVYLASSKLVEGISVRG</sequence>
<evidence type="ECO:0000256" key="2">
    <source>
        <dbReference type="ARBA" id="ARBA00023002"/>
    </source>
</evidence>
<gene>
    <name evidence="3" type="ORF">GOP47_0005036</name>
</gene>